<protein>
    <submittedName>
        <fullName evidence="1">Uncharacterized protein</fullName>
    </submittedName>
</protein>
<dbReference type="OrthoDB" id="1743486at2759"/>
<organism evidence="1 2">
    <name type="scientific">Solanum commersonii</name>
    <name type="common">Commerson's wild potato</name>
    <name type="synonym">Commerson's nightshade</name>
    <dbReference type="NCBI Taxonomy" id="4109"/>
    <lineage>
        <taxon>Eukaryota</taxon>
        <taxon>Viridiplantae</taxon>
        <taxon>Streptophyta</taxon>
        <taxon>Embryophyta</taxon>
        <taxon>Tracheophyta</taxon>
        <taxon>Spermatophyta</taxon>
        <taxon>Magnoliopsida</taxon>
        <taxon>eudicotyledons</taxon>
        <taxon>Gunneridae</taxon>
        <taxon>Pentapetalae</taxon>
        <taxon>asterids</taxon>
        <taxon>lamiids</taxon>
        <taxon>Solanales</taxon>
        <taxon>Solanaceae</taxon>
        <taxon>Solanoideae</taxon>
        <taxon>Solaneae</taxon>
        <taxon>Solanum</taxon>
    </lineage>
</organism>
<dbReference type="EMBL" id="JACXVP010000008">
    <property type="protein sequence ID" value="KAG5590675.1"/>
    <property type="molecule type" value="Genomic_DNA"/>
</dbReference>
<keyword evidence="2" id="KW-1185">Reference proteome</keyword>
<dbReference type="Proteomes" id="UP000824120">
    <property type="component" value="Chromosome 8"/>
</dbReference>
<gene>
    <name evidence="1" type="ORF">H5410_041189</name>
</gene>
<sequence>MFIGMMQIVTAHKWYVKCIDSKDPVTRDINALINMKQNHMDSLQMELFIINIFNSLKSAKVQEKIKLIFEKIIVDISADHPNALWNRKNTL</sequence>
<name>A0A9J5XQW0_SOLCO</name>
<accession>A0A9J5XQW0</accession>
<reference evidence="1 2" key="1">
    <citation type="submission" date="2020-09" db="EMBL/GenBank/DDBJ databases">
        <title>De no assembly of potato wild relative species, Solanum commersonii.</title>
        <authorList>
            <person name="Cho K."/>
        </authorList>
    </citation>
    <scope>NUCLEOTIDE SEQUENCE [LARGE SCALE GENOMIC DNA]</scope>
    <source>
        <strain evidence="1">LZ3.2</strain>
        <tissue evidence="1">Leaf</tissue>
    </source>
</reference>
<comment type="caution">
    <text evidence="1">The sequence shown here is derived from an EMBL/GenBank/DDBJ whole genome shotgun (WGS) entry which is preliminary data.</text>
</comment>
<evidence type="ECO:0000313" key="2">
    <source>
        <dbReference type="Proteomes" id="UP000824120"/>
    </source>
</evidence>
<evidence type="ECO:0000313" key="1">
    <source>
        <dbReference type="EMBL" id="KAG5590675.1"/>
    </source>
</evidence>
<dbReference type="AlphaFoldDB" id="A0A9J5XQW0"/>
<proteinExistence type="predicted"/>